<proteinExistence type="predicted"/>
<dbReference type="RefSeq" id="WP_105864190.1">
    <property type="nucleotide sequence ID" value="NZ_PUEJ01000008.1"/>
</dbReference>
<dbReference type="InterPro" id="IPR001638">
    <property type="entry name" value="Solute-binding_3/MltF_N"/>
</dbReference>
<gene>
    <name evidence="4" type="ORF">C5L14_21920</name>
</gene>
<evidence type="ECO:0000313" key="5">
    <source>
        <dbReference type="Proteomes" id="UP000237682"/>
    </source>
</evidence>
<sequence length="256" mass="27429">MKNFHMSLLAGIALLAGLAAAHADPVKISVSAEPIPPFFSLDGQGNWQGFLPDYAKAVCKEAKLDCVVVATAWDGIMPALLAKKIDVIWAGMSITPERQKQIAFTIPIYNTPVEFIGNKEDKFEFVPGGLKGKAVGVQTSTIHAQYVQKAYPEAEIRNYATLDAAMADLAAGRIDLVLGDADSVDPFLEGKDGACCDGKNFPKDPLFEGGIGGGLRKEDTELKAKLDAGIKAVYASGEFKQIAGKYFKYDIGMPPK</sequence>
<dbReference type="EMBL" id="PUEJ01000008">
    <property type="protein sequence ID" value="PRH85631.1"/>
    <property type="molecule type" value="Genomic_DNA"/>
</dbReference>
<reference evidence="4 5" key="1">
    <citation type="submission" date="2018-02" db="EMBL/GenBank/DDBJ databases">
        <title>Whole genome sequencing of endophytic bacterium.</title>
        <authorList>
            <person name="Eedara R."/>
            <person name="Podile A.R."/>
        </authorList>
    </citation>
    <scope>NUCLEOTIDE SEQUENCE [LARGE SCALE GENOMIC DNA]</scope>
    <source>
        <strain evidence="4 5">RP1T</strain>
    </source>
</reference>
<dbReference type="PANTHER" id="PTHR35936:SF17">
    <property type="entry name" value="ARGININE-BINDING EXTRACELLULAR PROTEIN ARTP"/>
    <property type="match status" value="1"/>
</dbReference>
<dbReference type="Gene3D" id="3.40.190.10">
    <property type="entry name" value="Periplasmic binding protein-like II"/>
    <property type="match status" value="2"/>
</dbReference>
<evidence type="ECO:0000256" key="1">
    <source>
        <dbReference type="ARBA" id="ARBA00022729"/>
    </source>
</evidence>
<comment type="caution">
    <text evidence="4">The sequence shown here is derived from an EMBL/GenBank/DDBJ whole genome shotgun (WGS) entry which is preliminary data.</text>
</comment>
<feature type="domain" description="Solute-binding protein family 3/N-terminal" evidence="3">
    <location>
        <begin position="27"/>
        <end position="250"/>
    </location>
</feature>
<name>A0A2S9Q8G2_9HYPH</name>
<evidence type="ECO:0000256" key="2">
    <source>
        <dbReference type="SAM" id="SignalP"/>
    </source>
</evidence>
<dbReference type="Pfam" id="PF00497">
    <property type="entry name" value="SBP_bac_3"/>
    <property type="match status" value="1"/>
</dbReference>
<keyword evidence="5" id="KW-1185">Reference proteome</keyword>
<keyword evidence="1 2" id="KW-0732">Signal</keyword>
<dbReference type="PANTHER" id="PTHR35936">
    <property type="entry name" value="MEMBRANE-BOUND LYTIC MUREIN TRANSGLYCOSYLASE F"/>
    <property type="match status" value="1"/>
</dbReference>
<feature type="signal peptide" evidence="2">
    <location>
        <begin position="1"/>
        <end position="23"/>
    </location>
</feature>
<protein>
    <submittedName>
        <fullName evidence="4">Amino acid ABC transporter</fullName>
    </submittedName>
</protein>
<accession>A0A2S9Q8G2</accession>
<evidence type="ECO:0000313" key="4">
    <source>
        <dbReference type="EMBL" id="PRH85631.1"/>
    </source>
</evidence>
<evidence type="ECO:0000259" key="3">
    <source>
        <dbReference type="SMART" id="SM00062"/>
    </source>
</evidence>
<feature type="chain" id="PRO_5015499376" evidence="2">
    <location>
        <begin position="24"/>
        <end position="256"/>
    </location>
</feature>
<dbReference type="SMART" id="SM00062">
    <property type="entry name" value="PBPb"/>
    <property type="match status" value="1"/>
</dbReference>
<dbReference type="OrthoDB" id="7248418at2"/>
<dbReference type="Proteomes" id="UP000237682">
    <property type="component" value="Unassembled WGS sequence"/>
</dbReference>
<dbReference type="SUPFAM" id="SSF53850">
    <property type="entry name" value="Periplasmic binding protein-like II"/>
    <property type="match status" value="1"/>
</dbReference>
<dbReference type="AlphaFoldDB" id="A0A2S9Q8G2"/>
<organism evidence="4 5">
    <name type="scientific">Labrys okinawensis</name>
    <dbReference type="NCBI Taxonomy" id="346911"/>
    <lineage>
        <taxon>Bacteria</taxon>
        <taxon>Pseudomonadati</taxon>
        <taxon>Pseudomonadota</taxon>
        <taxon>Alphaproteobacteria</taxon>
        <taxon>Hyphomicrobiales</taxon>
        <taxon>Xanthobacteraceae</taxon>
        <taxon>Labrys</taxon>
    </lineage>
</organism>